<protein>
    <submittedName>
        <fullName evidence="3">Uncharacterized protein LOC111240899</fullName>
    </submittedName>
</protein>
<reference evidence="2" key="1">
    <citation type="journal article" date="2014" name="Nat. Commun.">
        <title>Genome sequence of mungbean and insights into evolution within Vigna species.</title>
        <authorList>
            <person name="Kang Y.J."/>
            <person name="Kim S.K."/>
            <person name="Kim M.Y."/>
            <person name="Lestari P."/>
            <person name="Kim K.H."/>
            <person name="Ha B.K."/>
            <person name="Jun T.H."/>
            <person name="Hwang W.J."/>
            <person name="Lee T."/>
            <person name="Lee J."/>
            <person name="Shim S."/>
            <person name="Yoon M.Y."/>
            <person name="Jang Y.E."/>
            <person name="Han K.S."/>
            <person name="Taeprayoon P."/>
            <person name="Yoon N."/>
            <person name="Somta P."/>
            <person name="Tanya P."/>
            <person name="Kim K.S."/>
            <person name="Gwag J.G."/>
            <person name="Moon J.K."/>
            <person name="Lee Y.H."/>
            <person name="Park B.S."/>
            <person name="Bombarely A."/>
            <person name="Doyle J.J."/>
            <person name="Jackson S.A."/>
            <person name="Schafleitner R."/>
            <person name="Srinives P."/>
            <person name="Varshney R.K."/>
            <person name="Lee S.H."/>
        </authorList>
    </citation>
    <scope>NUCLEOTIDE SEQUENCE [LARGE SCALE GENOMIC DNA]</scope>
    <source>
        <strain evidence="2">cv. VC1973A</strain>
    </source>
</reference>
<dbReference type="AlphaFoldDB" id="A0A3Q0EQY8"/>
<dbReference type="RefSeq" id="XP_022632632.1">
    <property type="nucleotide sequence ID" value="XM_022776911.1"/>
</dbReference>
<evidence type="ECO:0000313" key="3">
    <source>
        <dbReference type="RefSeq" id="XP_022632632.1"/>
    </source>
</evidence>
<dbReference type="GeneID" id="111240899"/>
<organism evidence="2 3">
    <name type="scientific">Vigna radiata var. radiata</name>
    <name type="common">Mung bean</name>
    <name type="synonym">Phaseolus aureus</name>
    <dbReference type="NCBI Taxonomy" id="3916"/>
    <lineage>
        <taxon>Eukaryota</taxon>
        <taxon>Viridiplantae</taxon>
        <taxon>Streptophyta</taxon>
        <taxon>Embryophyta</taxon>
        <taxon>Tracheophyta</taxon>
        <taxon>Spermatophyta</taxon>
        <taxon>Magnoliopsida</taxon>
        <taxon>eudicotyledons</taxon>
        <taxon>Gunneridae</taxon>
        <taxon>Pentapetalae</taxon>
        <taxon>rosids</taxon>
        <taxon>fabids</taxon>
        <taxon>Fabales</taxon>
        <taxon>Fabaceae</taxon>
        <taxon>Papilionoideae</taxon>
        <taxon>50 kb inversion clade</taxon>
        <taxon>NPAAA clade</taxon>
        <taxon>indigoferoid/millettioid clade</taxon>
        <taxon>Phaseoleae</taxon>
        <taxon>Vigna</taxon>
    </lineage>
</organism>
<gene>
    <name evidence="3" type="primary">LOC111240899</name>
</gene>
<proteinExistence type="predicted"/>
<evidence type="ECO:0000256" key="1">
    <source>
        <dbReference type="SAM" id="MobiDB-lite"/>
    </source>
</evidence>
<sequence>MKDRYLRGILLRMKAELERDTSRHREKEDGGRQSSGTAAVAVDVEERNEDRDKIDDTAVLEFLKKASNQDDIQEKGMDKQQRWLEQEAKECQALASSRKV</sequence>
<dbReference type="Proteomes" id="UP000087766">
    <property type="component" value="Chromosome 2"/>
</dbReference>
<evidence type="ECO:0000313" key="2">
    <source>
        <dbReference type="Proteomes" id="UP000087766"/>
    </source>
</evidence>
<name>A0A3Q0EQY8_VIGRR</name>
<dbReference type="KEGG" id="vra:111240899"/>
<feature type="region of interest" description="Disordered" evidence="1">
    <location>
        <begin position="17"/>
        <end position="50"/>
    </location>
</feature>
<reference evidence="3" key="2">
    <citation type="submission" date="2025-08" db="UniProtKB">
        <authorList>
            <consortium name="RefSeq"/>
        </authorList>
    </citation>
    <scope>IDENTIFICATION</scope>
    <source>
        <tissue evidence="3">Leaf</tissue>
    </source>
</reference>
<feature type="compositionally biased region" description="Basic and acidic residues" evidence="1">
    <location>
        <begin position="17"/>
        <end position="31"/>
    </location>
</feature>
<keyword evidence="2" id="KW-1185">Reference proteome</keyword>
<accession>A0A3Q0EQY8</accession>